<keyword evidence="3" id="KW-1185">Reference proteome</keyword>
<proteinExistence type="predicted"/>
<evidence type="ECO:0000256" key="1">
    <source>
        <dbReference type="SAM" id="MobiDB-lite"/>
    </source>
</evidence>
<dbReference type="Proteomes" id="UP000325081">
    <property type="component" value="Unassembled WGS sequence"/>
</dbReference>
<evidence type="ECO:0000313" key="2">
    <source>
        <dbReference type="EMBL" id="GER26276.1"/>
    </source>
</evidence>
<name>A0A5A7P0I8_STRAF</name>
<comment type="caution">
    <text evidence="2">The sequence shown here is derived from an EMBL/GenBank/DDBJ whole genome shotgun (WGS) entry which is preliminary data.</text>
</comment>
<dbReference type="EMBL" id="BKCP01001002">
    <property type="protein sequence ID" value="GER26276.1"/>
    <property type="molecule type" value="Genomic_DNA"/>
</dbReference>
<organism evidence="2 3">
    <name type="scientific">Striga asiatica</name>
    <name type="common">Asiatic witchweed</name>
    <name type="synonym">Buchnera asiatica</name>
    <dbReference type="NCBI Taxonomy" id="4170"/>
    <lineage>
        <taxon>Eukaryota</taxon>
        <taxon>Viridiplantae</taxon>
        <taxon>Streptophyta</taxon>
        <taxon>Embryophyta</taxon>
        <taxon>Tracheophyta</taxon>
        <taxon>Spermatophyta</taxon>
        <taxon>Magnoliopsida</taxon>
        <taxon>eudicotyledons</taxon>
        <taxon>Gunneridae</taxon>
        <taxon>Pentapetalae</taxon>
        <taxon>asterids</taxon>
        <taxon>lamiids</taxon>
        <taxon>Lamiales</taxon>
        <taxon>Orobanchaceae</taxon>
        <taxon>Buchnereae</taxon>
        <taxon>Striga</taxon>
    </lineage>
</organism>
<evidence type="ECO:0000313" key="3">
    <source>
        <dbReference type="Proteomes" id="UP000325081"/>
    </source>
</evidence>
<dbReference type="AlphaFoldDB" id="A0A5A7P0I8"/>
<gene>
    <name evidence="2" type="ORF">STAS_01918</name>
</gene>
<feature type="compositionally biased region" description="Polar residues" evidence="1">
    <location>
        <begin position="77"/>
        <end position="112"/>
    </location>
</feature>
<reference evidence="3" key="1">
    <citation type="journal article" date="2019" name="Curr. Biol.">
        <title>Genome Sequence of Striga asiatica Provides Insight into the Evolution of Plant Parasitism.</title>
        <authorList>
            <person name="Yoshida S."/>
            <person name="Kim S."/>
            <person name="Wafula E.K."/>
            <person name="Tanskanen J."/>
            <person name="Kim Y.M."/>
            <person name="Honaas L."/>
            <person name="Yang Z."/>
            <person name="Spallek T."/>
            <person name="Conn C.E."/>
            <person name="Ichihashi Y."/>
            <person name="Cheong K."/>
            <person name="Cui S."/>
            <person name="Der J.P."/>
            <person name="Gundlach H."/>
            <person name="Jiao Y."/>
            <person name="Hori C."/>
            <person name="Ishida J.K."/>
            <person name="Kasahara H."/>
            <person name="Kiba T."/>
            <person name="Kim M.S."/>
            <person name="Koo N."/>
            <person name="Laohavisit A."/>
            <person name="Lee Y.H."/>
            <person name="Lumba S."/>
            <person name="McCourt P."/>
            <person name="Mortimer J.C."/>
            <person name="Mutuku J.M."/>
            <person name="Nomura T."/>
            <person name="Sasaki-Sekimoto Y."/>
            <person name="Seto Y."/>
            <person name="Wang Y."/>
            <person name="Wakatake T."/>
            <person name="Sakakibara H."/>
            <person name="Demura T."/>
            <person name="Yamaguchi S."/>
            <person name="Yoneyama K."/>
            <person name="Manabe R.I."/>
            <person name="Nelson D.C."/>
            <person name="Schulman A.H."/>
            <person name="Timko M.P."/>
            <person name="dePamphilis C.W."/>
            <person name="Choi D."/>
            <person name="Shirasu K."/>
        </authorList>
    </citation>
    <scope>NUCLEOTIDE SEQUENCE [LARGE SCALE GENOMIC DNA]</scope>
    <source>
        <strain evidence="3">cv. UVA1</strain>
    </source>
</reference>
<sequence>MDIHIKFNKTETAISSSNAQYQRIILIKLETEYSPNPTPRVKELEQRVGRGKPGNLTEEAEEHDNFEKPMANHPNHDTSSTPTNTAQPNTTLALPTTSSRNDNPTLHTSLPNEPQIRVYHRRPRAGLPSNAPLPSSDEHTLFLLSCSLPFISHNIVDEDDLKVILVNISVSS</sequence>
<feature type="region of interest" description="Disordered" evidence="1">
    <location>
        <begin position="34"/>
        <end position="114"/>
    </location>
</feature>
<accession>A0A5A7P0I8</accession>
<protein>
    <submittedName>
        <fullName evidence="2">BON association protein 2</fullName>
    </submittedName>
</protein>